<evidence type="ECO:0000259" key="2">
    <source>
        <dbReference type="Pfam" id="PF01266"/>
    </source>
</evidence>
<gene>
    <name evidence="3" type="ORF">SAMN02745775_10674</name>
</gene>
<keyword evidence="4" id="KW-1185">Reference proteome</keyword>
<accession>A0A1I4BTP0</accession>
<dbReference type="AlphaFoldDB" id="A0A1I4BTP0"/>
<dbReference type="Pfam" id="PF01266">
    <property type="entry name" value="DAO"/>
    <property type="match status" value="1"/>
</dbReference>
<evidence type="ECO:0000313" key="4">
    <source>
        <dbReference type="Proteomes" id="UP000199473"/>
    </source>
</evidence>
<dbReference type="RefSeq" id="WP_217648742.1">
    <property type="nucleotide sequence ID" value="NZ_FOSQ01000006.1"/>
</dbReference>
<dbReference type="Gene3D" id="3.50.50.60">
    <property type="entry name" value="FAD/NAD(P)-binding domain"/>
    <property type="match status" value="1"/>
</dbReference>
<dbReference type="PANTHER" id="PTHR13847">
    <property type="entry name" value="SARCOSINE DEHYDROGENASE-RELATED"/>
    <property type="match status" value="1"/>
</dbReference>
<dbReference type="Gene3D" id="3.30.9.10">
    <property type="entry name" value="D-Amino Acid Oxidase, subunit A, domain 2"/>
    <property type="match status" value="1"/>
</dbReference>
<dbReference type="STRING" id="1123062.SAMN02745775_10674"/>
<protein>
    <submittedName>
        <fullName evidence="3">FAD dependent oxidoreductase</fullName>
    </submittedName>
</protein>
<organism evidence="3 4">
    <name type="scientific">Falsiroseomonas stagni DSM 19981</name>
    <dbReference type="NCBI Taxonomy" id="1123062"/>
    <lineage>
        <taxon>Bacteria</taxon>
        <taxon>Pseudomonadati</taxon>
        <taxon>Pseudomonadota</taxon>
        <taxon>Alphaproteobacteria</taxon>
        <taxon>Acetobacterales</taxon>
        <taxon>Roseomonadaceae</taxon>
        <taxon>Falsiroseomonas</taxon>
    </lineage>
</organism>
<dbReference type="SUPFAM" id="SSF51905">
    <property type="entry name" value="FAD/NAD(P)-binding domain"/>
    <property type="match status" value="1"/>
</dbReference>
<dbReference type="InterPro" id="IPR006076">
    <property type="entry name" value="FAD-dep_OxRdtase"/>
</dbReference>
<dbReference type="EMBL" id="FOSQ01000006">
    <property type="protein sequence ID" value="SFK71409.1"/>
    <property type="molecule type" value="Genomic_DNA"/>
</dbReference>
<evidence type="ECO:0000313" key="3">
    <source>
        <dbReference type="EMBL" id="SFK71409.1"/>
    </source>
</evidence>
<dbReference type="InterPro" id="IPR036188">
    <property type="entry name" value="FAD/NAD-bd_sf"/>
</dbReference>
<reference evidence="3 4" key="1">
    <citation type="submission" date="2016-10" db="EMBL/GenBank/DDBJ databases">
        <authorList>
            <person name="de Groot N.N."/>
        </authorList>
    </citation>
    <scope>NUCLEOTIDE SEQUENCE [LARGE SCALE GENOMIC DNA]</scope>
    <source>
        <strain evidence="3 4">DSM 19981</strain>
    </source>
</reference>
<proteinExistence type="predicted"/>
<name>A0A1I4BTP0_9PROT</name>
<sequence>MRATLATMERFDVAVIGGGMVGTAIGYGCAALGARVAVLDEGDVALRAARGNFGLVWGQSKGDGMPAYGDWTRQSIRLWPDLAARVSGLAGRDVHYRATGGLGFCLDEKELAAKADFVRRRHNDGHATLRMLDRRELLELMPGCPLGPEVLGASFDPSDGHADPLVLLHGMQAGLLRAGGRHLPGAAVTGIDDAAGFWRITRADGSAIEASRVVIAAGVATTPIAAMVGMDVPVRPVRGQNIVTERLDPILPLPASALRQTGDGTIQIGVTNEDDGSFEIATTTAALARMAARAIRVLPAIKAARMNRAWAALRPMTPDGFPAYAESATHRGCFVATCHSGVTLAAVHAGPLAAGILAGHLPEFAIDLHPDRFRGMTHVSSH</sequence>
<dbReference type="PROSITE" id="PS51257">
    <property type="entry name" value="PROKAR_LIPOPROTEIN"/>
    <property type="match status" value="1"/>
</dbReference>
<feature type="domain" description="FAD dependent oxidoreductase" evidence="2">
    <location>
        <begin position="12"/>
        <end position="349"/>
    </location>
</feature>
<dbReference type="PANTHER" id="PTHR13847:SF287">
    <property type="entry name" value="FAD-DEPENDENT OXIDOREDUCTASE DOMAIN-CONTAINING PROTEIN 1"/>
    <property type="match status" value="1"/>
</dbReference>
<dbReference type="GO" id="GO:0005737">
    <property type="term" value="C:cytoplasm"/>
    <property type="evidence" value="ECO:0007669"/>
    <property type="project" value="TreeGrafter"/>
</dbReference>
<evidence type="ECO:0000256" key="1">
    <source>
        <dbReference type="ARBA" id="ARBA00023002"/>
    </source>
</evidence>
<dbReference type="SUPFAM" id="SSF54373">
    <property type="entry name" value="FAD-linked reductases, C-terminal domain"/>
    <property type="match status" value="1"/>
</dbReference>
<keyword evidence="1" id="KW-0560">Oxidoreductase</keyword>
<dbReference type="Proteomes" id="UP000199473">
    <property type="component" value="Unassembled WGS sequence"/>
</dbReference>
<dbReference type="GO" id="GO:0016491">
    <property type="term" value="F:oxidoreductase activity"/>
    <property type="evidence" value="ECO:0007669"/>
    <property type="project" value="UniProtKB-KW"/>
</dbReference>